<protein>
    <recommendedName>
        <fullName evidence="3">Thymidylate kinase</fullName>
    </recommendedName>
</protein>
<evidence type="ECO:0000313" key="2">
    <source>
        <dbReference type="Proteomes" id="UP000248057"/>
    </source>
</evidence>
<name>A0A2V3Y583_9FIRM</name>
<evidence type="ECO:0000313" key="1">
    <source>
        <dbReference type="EMBL" id="PXX53643.1"/>
    </source>
</evidence>
<dbReference type="InterPro" id="IPR027417">
    <property type="entry name" value="P-loop_NTPase"/>
</dbReference>
<reference evidence="1 2" key="1">
    <citation type="submission" date="2018-05" db="EMBL/GenBank/DDBJ databases">
        <title>Genomic Encyclopedia of Type Strains, Phase IV (KMG-IV): sequencing the most valuable type-strain genomes for metagenomic binning, comparative biology and taxonomic classification.</title>
        <authorList>
            <person name="Goeker M."/>
        </authorList>
    </citation>
    <scope>NUCLEOTIDE SEQUENCE [LARGE SCALE GENOMIC DNA]</scope>
    <source>
        <strain evidence="1 2">DSM 24995</strain>
    </source>
</reference>
<keyword evidence="2" id="KW-1185">Reference proteome</keyword>
<dbReference type="Proteomes" id="UP000248057">
    <property type="component" value="Unassembled WGS sequence"/>
</dbReference>
<proteinExistence type="predicted"/>
<comment type="caution">
    <text evidence="1">The sequence shown here is derived from an EMBL/GenBank/DDBJ whole genome shotgun (WGS) entry which is preliminary data.</text>
</comment>
<dbReference type="AlphaFoldDB" id="A0A2V3Y583"/>
<dbReference type="RefSeq" id="WP_110322976.1">
    <property type="nucleotide sequence ID" value="NZ_QJKD01000005.1"/>
</dbReference>
<organism evidence="1 2">
    <name type="scientific">Hungatella effluvii</name>
    <dbReference type="NCBI Taxonomy" id="1096246"/>
    <lineage>
        <taxon>Bacteria</taxon>
        <taxon>Bacillati</taxon>
        <taxon>Bacillota</taxon>
        <taxon>Clostridia</taxon>
        <taxon>Lachnospirales</taxon>
        <taxon>Lachnospiraceae</taxon>
        <taxon>Hungatella</taxon>
    </lineage>
</organism>
<dbReference type="EMBL" id="QJKD01000005">
    <property type="protein sequence ID" value="PXX53643.1"/>
    <property type="molecule type" value="Genomic_DNA"/>
</dbReference>
<dbReference type="SUPFAM" id="SSF52540">
    <property type="entry name" value="P-loop containing nucleoside triphosphate hydrolases"/>
    <property type="match status" value="1"/>
</dbReference>
<dbReference type="Gene3D" id="3.40.50.300">
    <property type="entry name" value="P-loop containing nucleotide triphosphate hydrolases"/>
    <property type="match status" value="1"/>
</dbReference>
<evidence type="ECO:0008006" key="3">
    <source>
        <dbReference type="Google" id="ProtNLM"/>
    </source>
</evidence>
<sequence>MAEPYNIFIEGIPGSGKSTLLDTLSRHFTDYHVYREGDISPVELAWCAYMSEDAYRQSLLDLADMRGEVERNTIKEGVQYIVPYTKIKTDNYHFYEYMEKFEVYGGRKDPSEFREIILRRFRDFHSNGNVFECSFFQNIIEELMLYAMFSDQQIIDFYRELTALLDLSAFKLIRLVSPDIRQCIQTIKEERVNPEGEEVWYLMMIDYLSRSPYGAAHQIQDFEGMVSHFKRRIALESEVMKLLPAGCCFDIESKHYDMADLLRIFNASPDDQEKEKGGKR</sequence>
<dbReference type="GeneID" id="86061527"/>
<gene>
    <name evidence="1" type="ORF">DFR60_105132</name>
</gene>
<accession>A0A2V3Y583</accession>